<protein>
    <submittedName>
        <fullName evidence="1">Uncharacterized protein</fullName>
    </submittedName>
</protein>
<reference evidence="1 2" key="1">
    <citation type="submission" date="2017-11" db="EMBL/GenBank/DDBJ databases">
        <title>Complete genome of a free-living desiccation-tolerant cyanobacterium and its photosynthetic adaptation to extreme terrestrial habitat.</title>
        <authorList>
            <person name="Shang J."/>
        </authorList>
    </citation>
    <scope>NUCLEOTIDE SEQUENCE [LARGE SCALE GENOMIC DNA]</scope>
    <source>
        <strain evidence="1 2">CCNUN1</strain>
    </source>
</reference>
<dbReference type="EMBL" id="CP024785">
    <property type="protein sequence ID" value="AUB36629.1"/>
    <property type="molecule type" value="Genomic_DNA"/>
</dbReference>
<name>A0A2K8SMG6_9NOSO</name>
<dbReference type="AlphaFoldDB" id="A0A2K8SMG6"/>
<proteinExistence type="predicted"/>
<gene>
    <name evidence="1" type="ORF">COO91_02550</name>
</gene>
<accession>A0A2K8SMG6</accession>
<dbReference type="Proteomes" id="UP000232003">
    <property type="component" value="Chromosome"/>
</dbReference>
<evidence type="ECO:0000313" key="2">
    <source>
        <dbReference type="Proteomes" id="UP000232003"/>
    </source>
</evidence>
<keyword evidence="2" id="KW-1185">Reference proteome</keyword>
<dbReference type="KEGG" id="nfl:COO91_02550"/>
<sequence length="102" mass="11424">MSKPLGYYTAYTPGDGSYLESLENRYGATFEKMTKQEKLFLVAAIADQLYAELGGNARIEIKQLPSEMYKNSVSDSDLTGLLEALIAQIRWGQQHEPVVHHS</sequence>
<evidence type="ECO:0000313" key="1">
    <source>
        <dbReference type="EMBL" id="AUB36629.1"/>
    </source>
</evidence>
<dbReference type="OrthoDB" id="489109at2"/>
<organism evidence="1 2">
    <name type="scientific">Nostoc flagelliforme CCNUN1</name>
    <dbReference type="NCBI Taxonomy" id="2038116"/>
    <lineage>
        <taxon>Bacteria</taxon>
        <taxon>Bacillati</taxon>
        <taxon>Cyanobacteriota</taxon>
        <taxon>Cyanophyceae</taxon>
        <taxon>Nostocales</taxon>
        <taxon>Nostocaceae</taxon>
        <taxon>Nostoc</taxon>
    </lineage>
</organism>